<keyword evidence="1" id="KW-0808">Transferase</keyword>
<dbReference type="AlphaFoldDB" id="A0A6M1PJV3"/>
<reference evidence="1 2" key="1">
    <citation type="submission" date="2020-02" db="EMBL/GenBank/DDBJ databases">
        <authorList>
            <person name="Gao J."/>
            <person name="Sun J."/>
        </authorList>
    </citation>
    <scope>NUCLEOTIDE SEQUENCE [LARGE SCALE GENOMIC DNA]</scope>
    <source>
        <strain evidence="1 2">7124</strain>
    </source>
</reference>
<gene>
    <name evidence="1" type="ORF">G5B47_13720</name>
</gene>
<organism evidence="1 2">
    <name type="scientific">Paenibacillus apii</name>
    <dbReference type="NCBI Taxonomy" id="1850370"/>
    <lineage>
        <taxon>Bacteria</taxon>
        <taxon>Bacillati</taxon>
        <taxon>Bacillota</taxon>
        <taxon>Bacilli</taxon>
        <taxon>Bacillales</taxon>
        <taxon>Paenibacillaceae</taxon>
        <taxon>Paenibacillus</taxon>
    </lineage>
</organism>
<protein>
    <submittedName>
        <fullName evidence="1">2-phosphoglycerate kinase</fullName>
    </submittedName>
</protein>
<dbReference type="Proteomes" id="UP000480151">
    <property type="component" value="Unassembled WGS sequence"/>
</dbReference>
<sequence length="188" mass="22054">MIILLSGNSCTGKTLMSQKLLEKYHIPYLSIDHLKMGLFRGDKNCGFTPLDSTEVISEKLWPIIKGIILTNIENEQNLIIEGCYLLPQHVKEIESAYPDKIITVFLGFSTKYIKENFLNITKFRNAIENRNYPEGRTIDEFINEHVECRIKCLEHGMMYFEIDQDYEEEIKKVYDYIDLKMLQKEASR</sequence>
<dbReference type="Gene3D" id="3.40.50.300">
    <property type="entry name" value="P-loop containing nucleotide triphosphate hydrolases"/>
    <property type="match status" value="1"/>
</dbReference>
<dbReference type="RefSeq" id="WP_165098968.1">
    <property type="nucleotide sequence ID" value="NZ_JAAKGU010000005.1"/>
</dbReference>
<evidence type="ECO:0000313" key="1">
    <source>
        <dbReference type="EMBL" id="NGM83476.1"/>
    </source>
</evidence>
<name>A0A6M1PJV3_9BACL</name>
<comment type="caution">
    <text evidence="1">The sequence shown here is derived from an EMBL/GenBank/DDBJ whole genome shotgun (WGS) entry which is preliminary data.</text>
</comment>
<keyword evidence="2" id="KW-1185">Reference proteome</keyword>
<proteinExistence type="predicted"/>
<evidence type="ECO:0000313" key="2">
    <source>
        <dbReference type="Proteomes" id="UP000480151"/>
    </source>
</evidence>
<accession>A0A6M1PJV3</accession>
<dbReference type="EMBL" id="JAAKGU010000005">
    <property type="protein sequence ID" value="NGM83476.1"/>
    <property type="molecule type" value="Genomic_DNA"/>
</dbReference>
<dbReference type="SUPFAM" id="SSF52540">
    <property type="entry name" value="P-loop containing nucleoside triphosphate hydrolases"/>
    <property type="match status" value="1"/>
</dbReference>
<keyword evidence="1" id="KW-0418">Kinase</keyword>
<dbReference type="GO" id="GO:0016301">
    <property type="term" value="F:kinase activity"/>
    <property type="evidence" value="ECO:0007669"/>
    <property type="project" value="UniProtKB-KW"/>
</dbReference>
<dbReference type="InterPro" id="IPR027417">
    <property type="entry name" value="P-loop_NTPase"/>
</dbReference>